<feature type="domain" description="DNA primase/polymerase bifunctional N-terminal" evidence="1">
    <location>
        <begin position="36"/>
        <end position="220"/>
    </location>
</feature>
<gene>
    <name evidence="2" type="ORF">AGRA3207_000210</name>
</gene>
<keyword evidence="3" id="KW-1185">Reference proteome</keyword>
<evidence type="ECO:0000313" key="3">
    <source>
        <dbReference type="Proteomes" id="UP001049518"/>
    </source>
</evidence>
<organism evidence="2 3">
    <name type="scientific">Actinomadura graeca</name>
    <dbReference type="NCBI Taxonomy" id="2750812"/>
    <lineage>
        <taxon>Bacteria</taxon>
        <taxon>Bacillati</taxon>
        <taxon>Actinomycetota</taxon>
        <taxon>Actinomycetes</taxon>
        <taxon>Streptosporangiales</taxon>
        <taxon>Thermomonosporaceae</taxon>
        <taxon>Actinomadura</taxon>
    </lineage>
</organism>
<dbReference type="SUPFAM" id="SSF56747">
    <property type="entry name" value="Prim-pol domain"/>
    <property type="match status" value="1"/>
</dbReference>
<sequence length="322" mass="34839">MGRPLLRQWAALRIRPVRREDHALNQRPASSPRQAAADAITNQWHIFPCLPNAKAPACTRGVRAATNDPSGITRHWTDHPDHNVGVACGPSHLVVLDLDMPKPGHVWDEGWLMRHAWQTRQGCAVVSGLNDGLDAFAAIAEQHDQPFPWTYAVMTPRGGWHLYYRLAPGLRVRNSASKLAPLVDVRAEGGYVLAAGSVVNGRSYRRISLTSTIEPLPAWLFTLLRVETPAIRRPLPPSRPVPVSGAADAVAAACEQLVRAAEGERHTVLTTVTASLAARGVLDADSAVQVRAAARQAGRTDREVDAAISSALAKFGGDTWGF</sequence>
<evidence type="ECO:0000313" key="2">
    <source>
        <dbReference type="EMBL" id="QXJ19647.1"/>
    </source>
</evidence>
<dbReference type="Proteomes" id="UP001049518">
    <property type="component" value="Chromosome"/>
</dbReference>
<protein>
    <submittedName>
        <fullName evidence="2">Bifunctional DNA primase/polymerase</fullName>
    </submittedName>
</protein>
<dbReference type="RefSeq" id="WP_231332663.1">
    <property type="nucleotide sequence ID" value="NZ_CP059572.1"/>
</dbReference>
<name>A0ABX8QQJ1_9ACTN</name>
<accession>A0ABX8QQJ1</accession>
<dbReference type="SMART" id="SM00943">
    <property type="entry name" value="Prim-Pol"/>
    <property type="match status" value="1"/>
</dbReference>
<evidence type="ECO:0000259" key="1">
    <source>
        <dbReference type="SMART" id="SM00943"/>
    </source>
</evidence>
<dbReference type="EMBL" id="CP059572">
    <property type="protein sequence ID" value="QXJ19647.1"/>
    <property type="molecule type" value="Genomic_DNA"/>
</dbReference>
<dbReference type="InterPro" id="IPR015330">
    <property type="entry name" value="DNA_primase/pol_bifunc_N"/>
</dbReference>
<dbReference type="CDD" id="cd04859">
    <property type="entry name" value="Prim_Pol"/>
    <property type="match status" value="1"/>
</dbReference>
<dbReference type="Pfam" id="PF09250">
    <property type="entry name" value="Prim-Pol"/>
    <property type="match status" value="1"/>
</dbReference>
<reference evidence="2" key="1">
    <citation type="submission" date="2020-07" db="EMBL/GenBank/DDBJ databases">
        <authorList>
            <person name="Tarantini F.S."/>
            <person name="Hong K.W."/>
            <person name="Chan K.G."/>
        </authorList>
    </citation>
    <scope>NUCLEOTIDE SEQUENCE</scope>
    <source>
        <strain evidence="2">32-07</strain>
    </source>
</reference>
<proteinExistence type="predicted"/>